<dbReference type="VEuPathDB" id="FungiDB:PV10_02706"/>
<dbReference type="OrthoDB" id="5272396at2759"/>
<sequence>MWSSTTPTLLGLPAELRVKIYQYVLPELEVTEWMTADPTVYAVVEDCMGSEEHMTSRYQMSPALPLGIQTACKQLSQEIQPVVDSCPVRYVLERPCSRHDWRGPPVVLRDRVRSLQIPGNYRRFRSSACGLFNQDIFPNLCQAEIAYDRWHAYEVNIRALAVVAEVLQFLDSGCKEPIKQALSALHGILEDTVQSETPPCDLMAYIQAKNLVLHAPFTVWVSPPAGRSIEYYLVAIGTFSWCPSGIKIESLRDNRSKHQPRVLERLGLKLRAHDESTAGSNNWFIL</sequence>
<dbReference type="GeneID" id="27320551"/>
<proteinExistence type="predicted"/>
<name>A0A0D1ZKA2_EXOME</name>
<dbReference type="HOGENOM" id="CLU_973288_0_0_1"/>
<dbReference type="Proteomes" id="UP000054302">
    <property type="component" value="Unassembled WGS sequence"/>
</dbReference>
<gene>
    <name evidence="1" type="ORF">PV10_02706</name>
</gene>
<dbReference type="AlphaFoldDB" id="A0A0D1ZKA2"/>
<dbReference type="EMBL" id="KN847521">
    <property type="protein sequence ID" value="KIV94997.1"/>
    <property type="molecule type" value="Genomic_DNA"/>
</dbReference>
<protein>
    <submittedName>
        <fullName evidence="1">Uncharacterized protein</fullName>
    </submittedName>
</protein>
<accession>A0A0D1ZKA2</accession>
<reference evidence="1 2" key="1">
    <citation type="submission" date="2015-01" db="EMBL/GenBank/DDBJ databases">
        <title>The Genome Sequence of Exophiala mesophila CBS40295.</title>
        <authorList>
            <consortium name="The Broad Institute Genomics Platform"/>
            <person name="Cuomo C."/>
            <person name="de Hoog S."/>
            <person name="Gorbushina A."/>
            <person name="Stielow B."/>
            <person name="Teixiera M."/>
            <person name="Abouelleil A."/>
            <person name="Chapman S.B."/>
            <person name="Priest M."/>
            <person name="Young S.K."/>
            <person name="Wortman J."/>
            <person name="Nusbaum C."/>
            <person name="Birren B."/>
        </authorList>
    </citation>
    <scope>NUCLEOTIDE SEQUENCE [LARGE SCALE GENOMIC DNA]</scope>
    <source>
        <strain evidence="1 2">CBS 40295</strain>
    </source>
</reference>
<evidence type="ECO:0000313" key="2">
    <source>
        <dbReference type="Proteomes" id="UP000054302"/>
    </source>
</evidence>
<dbReference type="RefSeq" id="XP_016226571.1">
    <property type="nucleotide sequence ID" value="XM_016367053.1"/>
</dbReference>
<organism evidence="1 2">
    <name type="scientific">Exophiala mesophila</name>
    <name type="common">Black yeast-like fungus</name>
    <dbReference type="NCBI Taxonomy" id="212818"/>
    <lineage>
        <taxon>Eukaryota</taxon>
        <taxon>Fungi</taxon>
        <taxon>Dikarya</taxon>
        <taxon>Ascomycota</taxon>
        <taxon>Pezizomycotina</taxon>
        <taxon>Eurotiomycetes</taxon>
        <taxon>Chaetothyriomycetidae</taxon>
        <taxon>Chaetothyriales</taxon>
        <taxon>Herpotrichiellaceae</taxon>
        <taxon>Exophiala</taxon>
    </lineage>
</organism>
<keyword evidence="2" id="KW-1185">Reference proteome</keyword>
<evidence type="ECO:0000313" key="1">
    <source>
        <dbReference type="EMBL" id="KIV94997.1"/>
    </source>
</evidence>